<keyword evidence="2 7" id="KW-0240">DNA-directed RNA polymerase</keyword>
<protein>
    <submittedName>
        <fullName evidence="7">DNA-directed RNA polymerase I subunit RPA43</fullName>
    </submittedName>
</protein>
<dbReference type="CTD" id="221830"/>
<dbReference type="PANTHER" id="PTHR12709">
    <property type="entry name" value="DNA-DIRECTED RNA POLYMERASE II, III"/>
    <property type="match status" value="1"/>
</dbReference>
<dbReference type="GO" id="GO:0006352">
    <property type="term" value="P:DNA-templated transcription initiation"/>
    <property type="evidence" value="ECO:0007669"/>
    <property type="project" value="InterPro"/>
</dbReference>
<dbReference type="AlphaFoldDB" id="A0A6I9WTC2"/>
<feature type="region of interest" description="Disordered" evidence="5">
    <location>
        <begin position="502"/>
        <end position="526"/>
    </location>
</feature>
<gene>
    <name evidence="7" type="primary">LOC105425900</name>
</gene>
<name>A0A6I9WTC2_9HYME</name>
<feature type="region of interest" description="Disordered" evidence="5">
    <location>
        <begin position="421"/>
        <end position="489"/>
    </location>
</feature>
<evidence type="ECO:0000313" key="6">
    <source>
        <dbReference type="Proteomes" id="UP000504615"/>
    </source>
</evidence>
<keyword evidence="3" id="KW-0804">Transcription</keyword>
<evidence type="ECO:0000256" key="3">
    <source>
        <dbReference type="ARBA" id="ARBA00023163"/>
    </source>
</evidence>
<accession>A0A6I9WTC2</accession>
<evidence type="ECO:0000256" key="1">
    <source>
        <dbReference type="ARBA" id="ARBA00004123"/>
    </source>
</evidence>
<reference evidence="7" key="1">
    <citation type="submission" date="2025-08" db="UniProtKB">
        <authorList>
            <consortium name="RefSeq"/>
        </authorList>
    </citation>
    <scope>IDENTIFICATION</scope>
</reference>
<dbReference type="Gene3D" id="3.30.1490.120">
    <property type="entry name" value="RNA polymerase Rpb7-like, N-terminal domain"/>
    <property type="match status" value="1"/>
</dbReference>
<feature type="compositionally biased region" description="Basic and acidic residues" evidence="5">
    <location>
        <begin position="446"/>
        <end position="457"/>
    </location>
</feature>
<dbReference type="Proteomes" id="UP000504615">
    <property type="component" value="Unplaced"/>
</dbReference>
<dbReference type="GeneID" id="105425900"/>
<feature type="compositionally biased region" description="Basic residues" evidence="5">
    <location>
        <begin position="229"/>
        <end position="239"/>
    </location>
</feature>
<organism evidence="6 7">
    <name type="scientific">Pogonomyrmex barbatus</name>
    <name type="common">red harvester ant</name>
    <dbReference type="NCBI Taxonomy" id="144034"/>
    <lineage>
        <taxon>Eukaryota</taxon>
        <taxon>Metazoa</taxon>
        <taxon>Ecdysozoa</taxon>
        <taxon>Arthropoda</taxon>
        <taxon>Hexapoda</taxon>
        <taxon>Insecta</taxon>
        <taxon>Pterygota</taxon>
        <taxon>Neoptera</taxon>
        <taxon>Endopterygota</taxon>
        <taxon>Hymenoptera</taxon>
        <taxon>Apocrita</taxon>
        <taxon>Aculeata</taxon>
        <taxon>Formicoidea</taxon>
        <taxon>Formicidae</taxon>
        <taxon>Myrmicinae</taxon>
        <taxon>Pogonomyrmex</taxon>
    </lineage>
</organism>
<proteinExistence type="predicted"/>
<dbReference type="GO" id="GO:0006362">
    <property type="term" value="P:transcription elongation by RNA polymerase I"/>
    <property type="evidence" value="ECO:0007669"/>
    <property type="project" value="TreeGrafter"/>
</dbReference>
<dbReference type="GO" id="GO:0005736">
    <property type="term" value="C:RNA polymerase I complex"/>
    <property type="evidence" value="ECO:0007669"/>
    <property type="project" value="TreeGrafter"/>
</dbReference>
<feature type="region of interest" description="Disordered" evidence="5">
    <location>
        <begin position="296"/>
        <end position="322"/>
    </location>
</feature>
<feature type="compositionally biased region" description="Basic and acidic residues" evidence="5">
    <location>
        <begin position="421"/>
        <end position="438"/>
    </location>
</feature>
<keyword evidence="6" id="KW-1185">Reference proteome</keyword>
<feature type="compositionally biased region" description="Basic and acidic residues" evidence="5">
    <location>
        <begin position="344"/>
        <end position="353"/>
    </location>
</feature>
<comment type="subcellular location">
    <subcellularLocation>
        <location evidence="1">Nucleus</location>
    </subcellularLocation>
</comment>
<evidence type="ECO:0000256" key="4">
    <source>
        <dbReference type="ARBA" id="ARBA00023242"/>
    </source>
</evidence>
<feature type="region of interest" description="Disordered" evidence="5">
    <location>
        <begin position="256"/>
        <end position="275"/>
    </location>
</feature>
<keyword evidence="4" id="KW-0539">Nucleus</keyword>
<dbReference type="RefSeq" id="XP_011635195.1">
    <property type="nucleotide sequence ID" value="XM_011636893.2"/>
</dbReference>
<dbReference type="InterPro" id="IPR036898">
    <property type="entry name" value="RNA_pol_Rpb7-like_N_sf"/>
</dbReference>
<feature type="region of interest" description="Disordered" evidence="5">
    <location>
        <begin position="215"/>
        <end position="241"/>
    </location>
</feature>
<feature type="compositionally biased region" description="Basic residues" evidence="5">
    <location>
        <begin position="262"/>
        <end position="271"/>
    </location>
</feature>
<dbReference type="PANTHER" id="PTHR12709:SF5">
    <property type="entry name" value="DNA-DIRECTED RNA POLYMERASE I SUBUNIT RPA43"/>
    <property type="match status" value="1"/>
</dbReference>
<dbReference type="InterPro" id="IPR045113">
    <property type="entry name" value="Rpb7-like"/>
</dbReference>
<evidence type="ECO:0000313" key="7">
    <source>
        <dbReference type="RefSeq" id="XP_011635195.1"/>
    </source>
</evidence>
<evidence type="ECO:0000256" key="5">
    <source>
        <dbReference type="SAM" id="MobiDB-lite"/>
    </source>
</evidence>
<evidence type="ECO:0000256" key="2">
    <source>
        <dbReference type="ARBA" id="ARBA00022478"/>
    </source>
</evidence>
<feature type="region of interest" description="Disordered" evidence="5">
    <location>
        <begin position="338"/>
        <end position="369"/>
    </location>
</feature>
<dbReference type="KEGG" id="pbar:105425900"/>
<sequence>MKQQTDCEVTWTSLELTGLLEDEEAHVHFTRTIKHLALHPYHLNNVQRGLNQILVSSLNTYDRELKGFVLAFRNSKLLNNLGATLYDSPFIHVDIEADFYLFRPTVGSFLKGVVNKKGLDHIVVLVHKIYTISIPKPDDVEEWPGDSVEIGQEVKCCVNQIDNKSKPPFICAILNSDYSQGCKLLESINNIDNMDSAIETYSANSIVKIENSINGMSEDKDDNVSEKERRKHRKKHKKSRESLEIDLKIENESEIETDNVSKKHKKSKKISKSFNNDTDLDEHIEIRKAVKRENSIPLDSVTERETKKRKKHAKKSRESDSEFVIVKNEEGVMNNTESTISIRIKSEKDEQHENYNMPNTSLSSSNSEILSISKKHKKNKKSPMVMSDSESDHIVKIKIEKQDPENQSFYSENQAAQKVDEIFKTPKFIKSEDSDKERKKSSKKQALRDSLKIKSEDDVINDANDALDKERKKSPKKHAKASRDSDSKAEFKIKKEVEIINDTDISDKEGKKSSKKYAKAFKDSDSKAGLRIKSEIDILYDDTSDREKKKI</sequence>
<dbReference type="OrthoDB" id="10250504at2759"/>